<evidence type="ECO:0000256" key="8">
    <source>
        <dbReference type="ARBA" id="ARBA00023180"/>
    </source>
</evidence>
<keyword evidence="9" id="KW-1185">Reference proteome</keyword>
<accession>A0A9C6T856</accession>
<dbReference type="InterPro" id="IPR007734">
    <property type="entry name" value="Heparan_SO4_2-O-STrfase"/>
</dbReference>
<keyword evidence="3" id="KW-0812">Transmembrane</keyword>
<dbReference type="OrthoDB" id="10019582at2759"/>
<evidence type="ECO:0000256" key="1">
    <source>
        <dbReference type="ARBA" id="ARBA00004323"/>
    </source>
</evidence>
<dbReference type="PANTHER" id="PTHR12129">
    <property type="entry name" value="HEPARAN SULFATE 2-O-SULFOTRANSFERASE"/>
    <property type="match status" value="1"/>
</dbReference>
<sequence length="96" mass="11699">MAKYHVETEYAIVGTWDQPNITLTVLEKYLPRYFNHARKLYNLHKESFPRLHRHAVDADVKALVMRNLTHEYDFYNFCKRHLYKQYLALQLESNLR</sequence>
<keyword evidence="2" id="KW-0808">Transferase</keyword>
<comment type="subcellular location">
    <subcellularLocation>
        <location evidence="1">Golgi apparatus membrane</location>
        <topology evidence="1">Single-pass type II membrane protein</topology>
    </subcellularLocation>
</comment>
<dbReference type="Proteomes" id="UP000515160">
    <property type="component" value="Chromosome 3"/>
</dbReference>
<evidence type="ECO:0000313" key="10">
    <source>
        <dbReference type="RefSeq" id="XP_051861308.1"/>
    </source>
</evidence>
<evidence type="ECO:0000256" key="2">
    <source>
        <dbReference type="ARBA" id="ARBA00022679"/>
    </source>
</evidence>
<evidence type="ECO:0000256" key="4">
    <source>
        <dbReference type="ARBA" id="ARBA00022968"/>
    </source>
</evidence>
<dbReference type="Gene3D" id="3.40.50.300">
    <property type="entry name" value="P-loop containing nucleotide triphosphate hydrolases"/>
    <property type="match status" value="1"/>
</dbReference>
<keyword evidence="4" id="KW-0735">Signal-anchor</keyword>
<protein>
    <submittedName>
        <fullName evidence="10">Heparan sulfate 2-O-sulfotransferase pipe-like</fullName>
    </submittedName>
</protein>
<evidence type="ECO:0000313" key="9">
    <source>
        <dbReference type="Proteomes" id="UP000515160"/>
    </source>
</evidence>
<dbReference type="GO" id="GO:0008146">
    <property type="term" value="F:sulfotransferase activity"/>
    <property type="evidence" value="ECO:0007669"/>
    <property type="project" value="InterPro"/>
</dbReference>
<keyword evidence="7" id="KW-0472">Membrane</keyword>
<dbReference type="RefSeq" id="XP_051861308.1">
    <property type="nucleotide sequence ID" value="XM_052005348.1"/>
</dbReference>
<gene>
    <name evidence="10" type="primary">LOC127565676</name>
</gene>
<organism evidence="9 10">
    <name type="scientific">Drosophila albomicans</name>
    <name type="common">Fruit fly</name>
    <dbReference type="NCBI Taxonomy" id="7291"/>
    <lineage>
        <taxon>Eukaryota</taxon>
        <taxon>Metazoa</taxon>
        <taxon>Ecdysozoa</taxon>
        <taxon>Arthropoda</taxon>
        <taxon>Hexapoda</taxon>
        <taxon>Insecta</taxon>
        <taxon>Pterygota</taxon>
        <taxon>Neoptera</taxon>
        <taxon>Endopterygota</taxon>
        <taxon>Diptera</taxon>
        <taxon>Brachycera</taxon>
        <taxon>Muscomorpha</taxon>
        <taxon>Ephydroidea</taxon>
        <taxon>Drosophilidae</taxon>
        <taxon>Drosophila</taxon>
    </lineage>
</organism>
<name>A0A9C6T856_DROAB</name>
<dbReference type="GeneID" id="127565676"/>
<evidence type="ECO:0000256" key="6">
    <source>
        <dbReference type="ARBA" id="ARBA00023034"/>
    </source>
</evidence>
<dbReference type="GO" id="GO:0000139">
    <property type="term" value="C:Golgi membrane"/>
    <property type="evidence" value="ECO:0007669"/>
    <property type="project" value="UniProtKB-SubCell"/>
</dbReference>
<evidence type="ECO:0000256" key="5">
    <source>
        <dbReference type="ARBA" id="ARBA00022989"/>
    </source>
</evidence>
<keyword evidence="8" id="KW-0325">Glycoprotein</keyword>
<dbReference type="PANTHER" id="PTHR12129:SF20">
    <property type="entry name" value="HEPARAN SULFATE 2-O-SULFOTRANSFERASE PIPE"/>
    <property type="match status" value="1"/>
</dbReference>
<dbReference type="InterPro" id="IPR027417">
    <property type="entry name" value="P-loop_NTPase"/>
</dbReference>
<reference evidence="10" key="1">
    <citation type="submission" date="2025-08" db="UniProtKB">
        <authorList>
            <consortium name="RefSeq"/>
        </authorList>
    </citation>
    <scope>IDENTIFICATION</scope>
    <source>
        <strain evidence="10">15112-1751.03</strain>
        <tissue evidence="10">Whole Adult</tissue>
    </source>
</reference>
<keyword evidence="6" id="KW-0333">Golgi apparatus</keyword>
<proteinExistence type="predicted"/>
<evidence type="ECO:0000256" key="7">
    <source>
        <dbReference type="ARBA" id="ARBA00023136"/>
    </source>
</evidence>
<keyword evidence="5" id="KW-1133">Transmembrane helix</keyword>
<evidence type="ECO:0000256" key="3">
    <source>
        <dbReference type="ARBA" id="ARBA00022692"/>
    </source>
</evidence>
<dbReference type="AlphaFoldDB" id="A0A9C6T856"/>